<name>A0AAU7RQD0_9HYPH</name>
<proteinExistence type="predicted"/>
<evidence type="ECO:0000313" key="1">
    <source>
        <dbReference type="EMBL" id="XBT92352.1"/>
    </source>
</evidence>
<protein>
    <submittedName>
        <fullName evidence="1">Uncharacterized protein</fullName>
    </submittedName>
</protein>
<dbReference type="RefSeq" id="WP_349956721.1">
    <property type="nucleotide sequence ID" value="NZ_CP157960.1"/>
</dbReference>
<reference evidence="1" key="1">
    <citation type="submission" date="2024-06" db="EMBL/GenBank/DDBJ databases">
        <authorList>
            <person name="Li T."/>
            <person name="Gao R."/>
        </authorList>
    </citation>
    <scope>NUCLEOTIDE SEQUENCE</scope>
    <source>
        <strain evidence="1">ZPR3</strain>
    </source>
</reference>
<accession>A0AAU7RQD0</accession>
<gene>
    <name evidence="1" type="ORF">ABM479_16455</name>
</gene>
<dbReference type="AlphaFoldDB" id="A0AAU7RQD0"/>
<dbReference type="EMBL" id="CP157960">
    <property type="protein sequence ID" value="XBT92352.1"/>
    <property type="molecule type" value="Genomic_DNA"/>
</dbReference>
<sequence>MLKYIAETYVALPDSDMCLEQICQQATELCPSIITNGREKRFKCEEGHAIISTTDIIGEGTCTQMQIRYGSQSAVTAGACRFLNFGDGCAIIRPTNDGLFVRISARDLVVFYGIRTLLEGSLLKLAAISNDAIEWFSAGREPPRLPSHRREH</sequence>
<organism evidence="1">
    <name type="scientific">Rhizobium sp. ZPR3</name>
    <dbReference type="NCBI Taxonomy" id="3158967"/>
    <lineage>
        <taxon>Bacteria</taxon>
        <taxon>Pseudomonadati</taxon>
        <taxon>Pseudomonadota</taxon>
        <taxon>Alphaproteobacteria</taxon>
        <taxon>Hyphomicrobiales</taxon>
        <taxon>Rhizobiaceae</taxon>
        <taxon>Rhizobium/Agrobacterium group</taxon>
        <taxon>Rhizobium</taxon>
    </lineage>
</organism>